<keyword evidence="2" id="KW-1185">Reference proteome</keyword>
<dbReference type="EMBL" id="RKQZ01000001">
    <property type="protein sequence ID" value="RPF21296.1"/>
    <property type="molecule type" value="Genomic_DNA"/>
</dbReference>
<proteinExistence type="predicted"/>
<dbReference type="Proteomes" id="UP000280501">
    <property type="component" value="Unassembled WGS sequence"/>
</dbReference>
<evidence type="ECO:0000313" key="2">
    <source>
        <dbReference type="Proteomes" id="UP000280501"/>
    </source>
</evidence>
<dbReference type="RefSeq" id="WP_123814350.1">
    <property type="nucleotide sequence ID" value="NZ_RKQZ01000001.1"/>
</dbReference>
<sequence>MPGEDAITSGVAGAAVPAPSVGELLTVAADVAAMVEGRTAYVTVSTHTGMVAVHVDAPGDAEHLARLLGLGEVDYHDATGPDRAGCVVWAGGRWPGVEFRVFCTSAALARPVRAFPQRAAAFDEPVPFLLGKNVRNPRKQVAA</sequence>
<comment type="caution">
    <text evidence="1">The sequence shown here is derived from an EMBL/GenBank/DDBJ whole genome shotgun (WGS) entry which is preliminary data.</text>
</comment>
<protein>
    <submittedName>
        <fullName evidence="1">Uncharacterized protein</fullName>
    </submittedName>
</protein>
<organism evidence="1 2">
    <name type="scientific">Myceligenerans xiligouense</name>
    <dbReference type="NCBI Taxonomy" id="253184"/>
    <lineage>
        <taxon>Bacteria</taxon>
        <taxon>Bacillati</taxon>
        <taxon>Actinomycetota</taxon>
        <taxon>Actinomycetes</taxon>
        <taxon>Micrococcales</taxon>
        <taxon>Promicromonosporaceae</taxon>
        <taxon>Myceligenerans</taxon>
    </lineage>
</organism>
<reference evidence="1 2" key="1">
    <citation type="submission" date="2018-11" db="EMBL/GenBank/DDBJ databases">
        <title>Sequencing the genomes of 1000 actinobacteria strains.</title>
        <authorList>
            <person name="Klenk H.-P."/>
        </authorList>
    </citation>
    <scope>NUCLEOTIDE SEQUENCE [LARGE SCALE GENOMIC DNA]</scope>
    <source>
        <strain evidence="1 2">DSM 15700</strain>
    </source>
</reference>
<name>A0A3N4YPA7_9MICO</name>
<gene>
    <name evidence="1" type="ORF">EDD34_1921</name>
</gene>
<dbReference type="OrthoDB" id="5144350at2"/>
<accession>A0A3N4YPA7</accession>
<dbReference type="AlphaFoldDB" id="A0A3N4YPA7"/>
<evidence type="ECO:0000313" key="1">
    <source>
        <dbReference type="EMBL" id="RPF21296.1"/>
    </source>
</evidence>